<gene>
    <name evidence="2" type="ORF">OU989_22895</name>
    <name evidence="1" type="ORF">U6C28_23280</name>
</gene>
<protein>
    <submittedName>
        <fullName evidence="2">Uncharacterized protein</fullName>
    </submittedName>
</protein>
<proteinExistence type="predicted"/>
<evidence type="ECO:0000313" key="3">
    <source>
        <dbReference type="Proteomes" id="UP001219585"/>
    </source>
</evidence>
<dbReference type="EMBL" id="JAXUIA010000024">
    <property type="protein sequence ID" value="MEA0979207.1"/>
    <property type="molecule type" value="Genomic_DNA"/>
</dbReference>
<organism evidence="2 3">
    <name type="scientific">Lysinibacillus irui</name>
    <dbReference type="NCBI Taxonomy" id="2998077"/>
    <lineage>
        <taxon>Bacteria</taxon>
        <taxon>Bacillati</taxon>
        <taxon>Bacillota</taxon>
        <taxon>Bacilli</taxon>
        <taxon>Bacillales</taxon>
        <taxon>Bacillaceae</taxon>
        <taxon>Lysinibacillus</taxon>
    </lineage>
</organism>
<dbReference type="Proteomes" id="UP001289615">
    <property type="component" value="Unassembled WGS sequence"/>
</dbReference>
<keyword evidence="4" id="KW-1185">Reference proteome</keyword>
<accession>A0AAJ5RQL2</accession>
<dbReference type="Proteomes" id="UP001219585">
    <property type="component" value="Plasmid unnamed"/>
</dbReference>
<reference evidence="1 4" key="2">
    <citation type="submission" date="2023-12" db="EMBL/GenBank/DDBJ databases">
        <title>Genome comparison identifies genes involved in endophytic behavior of Lysinibacillus irui and provides insights into its role as a plant-growth promoting bacterium.</title>
        <authorList>
            <person name="Hilario S."/>
            <person name="Matos I."/>
            <person name="Goncalves M.F.M."/>
            <person name="Pardo C.A."/>
            <person name="Santos M.J."/>
        </authorList>
    </citation>
    <scope>NUCLEOTIDE SEQUENCE [LARGE SCALE GENOMIC DNA]</scope>
    <source>
        <strain evidence="1 4">B3</strain>
    </source>
</reference>
<evidence type="ECO:0000313" key="2">
    <source>
        <dbReference type="EMBL" id="WDV09368.1"/>
    </source>
</evidence>
<dbReference type="EMBL" id="CP113528">
    <property type="protein sequence ID" value="WDV09368.1"/>
    <property type="molecule type" value="Genomic_DNA"/>
</dbReference>
<reference evidence="2" key="1">
    <citation type="submission" date="2022-11" db="EMBL/GenBank/DDBJ databases">
        <title>Lysinibacillus irui.</title>
        <authorList>
            <person name="Akintayo S.O."/>
        </authorList>
    </citation>
    <scope>NUCLEOTIDE SEQUENCE</scope>
    <source>
        <strain evidence="2">IRB4-01</strain>
        <plasmid evidence="2">unnamed</plasmid>
    </source>
</reference>
<geneLocation type="plasmid" evidence="2 3">
    <name>unnamed</name>
</geneLocation>
<evidence type="ECO:0000313" key="4">
    <source>
        <dbReference type="Proteomes" id="UP001289615"/>
    </source>
</evidence>
<dbReference type="KEGG" id="liu:OU989_22895"/>
<name>A0AAJ5RQL2_9BACI</name>
<keyword evidence="2" id="KW-0614">Plasmid</keyword>
<sequence length="77" mass="8903">MSTIRTFHEGGEQDLLNDSLEYCPHCHTNLQGDAIPEEQQKSYNATHFTRKIGMTTVKADRILYWQCPDCDGKWSIK</sequence>
<evidence type="ECO:0000313" key="1">
    <source>
        <dbReference type="EMBL" id="MEA0979207.1"/>
    </source>
</evidence>
<dbReference type="RefSeq" id="WP_274797580.1">
    <property type="nucleotide sequence ID" value="NZ_CP113528.1"/>
</dbReference>
<dbReference type="AlphaFoldDB" id="A0AAJ5RQL2"/>